<feature type="region of interest" description="Disordered" evidence="3">
    <location>
        <begin position="406"/>
        <end position="443"/>
    </location>
</feature>
<reference evidence="5" key="1">
    <citation type="submission" date="2024-03" db="EMBL/GenBank/DDBJ databases">
        <title>WGS assembly of Saponaria officinalis var. Norfolk2.</title>
        <authorList>
            <person name="Jenkins J."/>
            <person name="Shu S."/>
            <person name="Grimwood J."/>
            <person name="Barry K."/>
            <person name="Goodstein D."/>
            <person name="Schmutz J."/>
            <person name="Leebens-Mack J."/>
            <person name="Osbourn A."/>
        </authorList>
    </citation>
    <scope>NUCLEOTIDE SEQUENCE [LARGE SCALE GENOMIC DNA]</scope>
    <source>
        <strain evidence="5">JIC</strain>
    </source>
</reference>
<dbReference type="CDD" id="cd04369">
    <property type="entry name" value="Bromodomain"/>
    <property type="match status" value="1"/>
</dbReference>
<evidence type="ECO:0000313" key="6">
    <source>
        <dbReference type="Proteomes" id="UP001443914"/>
    </source>
</evidence>
<feature type="compositionally biased region" description="Basic residues" evidence="3">
    <location>
        <begin position="471"/>
        <end position="483"/>
    </location>
</feature>
<dbReference type="SUPFAM" id="SSF47370">
    <property type="entry name" value="Bromodomain"/>
    <property type="match status" value="1"/>
</dbReference>
<dbReference type="PANTHER" id="PTHR37888:SF4">
    <property type="entry name" value="OS07G0565300 PROTEIN"/>
    <property type="match status" value="1"/>
</dbReference>
<evidence type="ECO:0000259" key="4">
    <source>
        <dbReference type="PROSITE" id="PS50014"/>
    </source>
</evidence>
<dbReference type="InterPro" id="IPR001487">
    <property type="entry name" value="Bromodomain"/>
</dbReference>
<comment type="caution">
    <text evidence="5">The sequence shown here is derived from an EMBL/GenBank/DDBJ whole genome shotgun (WGS) entry which is preliminary data.</text>
</comment>
<keyword evidence="1 2" id="KW-0103">Bromodomain</keyword>
<feature type="compositionally biased region" description="Polar residues" evidence="3">
    <location>
        <begin position="144"/>
        <end position="163"/>
    </location>
</feature>
<organism evidence="5 6">
    <name type="scientific">Saponaria officinalis</name>
    <name type="common">Common soapwort</name>
    <name type="synonym">Lychnis saponaria</name>
    <dbReference type="NCBI Taxonomy" id="3572"/>
    <lineage>
        <taxon>Eukaryota</taxon>
        <taxon>Viridiplantae</taxon>
        <taxon>Streptophyta</taxon>
        <taxon>Embryophyta</taxon>
        <taxon>Tracheophyta</taxon>
        <taxon>Spermatophyta</taxon>
        <taxon>Magnoliopsida</taxon>
        <taxon>eudicotyledons</taxon>
        <taxon>Gunneridae</taxon>
        <taxon>Pentapetalae</taxon>
        <taxon>Caryophyllales</taxon>
        <taxon>Caryophyllaceae</taxon>
        <taxon>Caryophylleae</taxon>
        <taxon>Saponaria</taxon>
    </lineage>
</organism>
<gene>
    <name evidence="5" type="ORF">RND81_06G116100</name>
</gene>
<keyword evidence="6" id="KW-1185">Reference proteome</keyword>
<dbReference type="Proteomes" id="UP001443914">
    <property type="component" value="Unassembled WGS sequence"/>
</dbReference>
<evidence type="ECO:0000256" key="3">
    <source>
        <dbReference type="SAM" id="MobiDB-lite"/>
    </source>
</evidence>
<feature type="compositionally biased region" description="Polar residues" evidence="3">
    <location>
        <begin position="433"/>
        <end position="442"/>
    </location>
</feature>
<dbReference type="SMART" id="SM00297">
    <property type="entry name" value="BROMO"/>
    <property type="match status" value="1"/>
</dbReference>
<dbReference type="Gene3D" id="1.20.920.10">
    <property type="entry name" value="Bromodomain-like"/>
    <property type="match status" value="1"/>
</dbReference>
<dbReference type="PANTHER" id="PTHR37888">
    <property type="entry name" value="DNA-BINDING BROMODOMAIN-CONTAINING PROTEIN"/>
    <property type="match status" value="1"/>
</dbReference>
<feature type="region of interest" description="Disordered" evidence="3">
    <location>
        <begin position="457"/>
        <end position="507"/>
    </location>
</feature>
<feature type="region of interest" description="Disordered" evidence="3">
    <location>
        <begin position="201"/>
        <end position="292"/>
    </location>
</feature>
<sequence length="507" mass="56229">MVDEEGGDDRVRWGTWEELILGGAVLRHGSQNWDVVAKEVQTRTLTPYLFSSQVCKAKYDALQERYSGCSAWFEDLRKRRVQELRRALEMSDDSIGSLESKLVSLKTEKGGSNYAGYSCSIASTPVPILRSGCNESSGKEASKDGSSAGSFTHEIGTSWSKQRQAVETEKKPLVVEPSRLEKFPSVDELAETMLIGHGVSIKGRRGKRRRKDPREGIVGENHVIPSPDITTTSHPSITHGTTGFKKRRKEPSKNDLIPSADVVIKSQGTEKRTSGSGYPSRVTDANDVGPCTSKQGGDDFTTLLESIMENEHASVFRRRLDSQKRARYRSIVRQHMDLDTIRSRIANKSIKSVVELLRDLLLVANNALIFYCRITREYKCALVLRDLVTKRLHQYYNEVGRKVVSAQTPKSPVIKPPAKPRSARPFNRKPGNKESSGGNNNVVGVPKESKHISCIVGSPSSAESSALTKKCPSRRGKVGRVKRGNAGIQAETPMKVRKKVKDKLEKL</sequence>
<dbReference type="EMBL" id="JBDFQZ010000006">
    <property type="protein sequence ID" value="KAK9714738.1"/>
    <property type="molecule type" value="Genomic_DNA"/>
</dbReference>
<dbReference type="PROSITE" id="PS50014">
    <property type="entry name" value="BROMODOMAIN_2"/>
    <property type="match status" value="1"/>
</dbReference>
<dbReference type="AlphaFoldDB" id="A0AAW1KCE8"/>
<proteinExistence type="predicted"/>
<accession>A0AAW1KCE8</accession>
<feature type="region of interest" description="Disordered" evidence="3">
    <location>
        <begin position="133"/>
        <end position="170"/>
    </location>
</feature>
<evidence type="ECO:0000313" key="5">
    <source>
        <dbReference type="EMBL" id="KAK9714738.1"/>
    </source>
</evidence>
<feature type="domain" description="Bromo" evidence="4">
    <location>
        <begin position="308"/>
        <end position="378"/>
    </location>
</feature>
<evidence type="ECO:0000256" key="1">
    <source>
        <dbReference type="ARBA" id="ARBA00023117"/>
    </source>
</evidence>
<feature type="compositionally biased region" description="Polar residues" evidence="3">
    <location>
        <begin position="228"/>
        <end position="241"/>
    </location>
</feature>
<feature type="compositionally biased region" description="Basic residues" evidence="3">
    <location>
        <begin position="202"/>
        <end position="211"/>
    </location>
</feature>
<protein>
    <recommendedName>
        <fullName evidence="4">Bromo domain-containing protein</fullName>
    </recommendedName>
</protein>
<feature type="compositionally biased region" description="Polar residues" evidence="3">
    <location>
        <begin position="458"/>
        <end position="467"/>
    </location>
</feature>
<evidence type="ECO:0000256" key="2">
    <source>
        <dbReference type="PROSITE-ProRule" id="PRU00035"/>
    </source>
</evidence>
<dbReference type="InterPro" id="IPR036427">
    <property type="entry name" value="Bromodomain-like_sf"/>
</dbReference>
<name>A0AAW1KCE8_SAPOF</name>
<dbReference type="Pfam" id="PF00439">
    <property type="entry name" value="Bromodomain"/>
    <property type="match status" value="1"/>
</dbReference>